<name>A0A0V0R2F5_PSEPJ</name>
<evidence type="ECO:0008006" key="3">
    <source>
        <dbReference type="Google" id="ProtNLM"/>
    </source>
</evidence>
<dbReference type="InterPro" id="IPR043519">
    <property type="entry name" value="NT_sf"/>
</dbReference>
<dbReference type="EMBL" id="LDAU01000058">
    <property type="protein sequence ID" value="KRX08697.1"/>
    <property type="molecule type" value="Genomic_DNA"/>
</dbReference>
<sequence>MQQKSEEQLNQEKKIRQQKPIQLYEYNPIWPKLAEQSAKELKEIMMPDLDNDPKIKGFQHIGSTSIKGMAGTRFIDLAVMVKDVPLSNEVSQNLKKNGYLDLGMDHMDGGQWFQKRNEDQDFDKVGEAVVIHAFAGEKGLQSFKQFIAFRDYLNHDEKAKNQYLFVKKSLEKENQPFIGYKKKKSEFVKQISEESVKWADKNNLWEKYK</sequence>
<protein>
    <recommendedName>
        <fullName evidence="3">GrpB family protein</fullName>
    </recommendedName>
</protein>
<gene>
    <name evidence="1" type="ORF">PPERSA_08008</name>
</gene>
<dbReference type="InParanoid" id="A0A0V0R2F5"/>
<dbReference type="Pfam" id="PF04229">
    <property type="entry name" value="GrpB"/>
    <property type="match status" value="1"/>
</dbReference>
<keyword evidence="2" id="KW-1185">Reference proteome</keyword>
<reference evidence="1 2" key="1">
    <citation type="journal article" date="2015" name="Sci. Rep.">
        <title>Genome of the facultative scuticociliatosis pathogen Pseudocohnilembus persalinus provides insight into its virulence through horizontal gene transfer.</title>
        <authorList>
            <person name="Xiong J."/>
            <person name="Wang G."/>
            <person name="Cheng J."/>
            <person name="Tian M."/>
            <person name="Pan X."/>
            <person name="Warren A."/>
            <person name="Jiang C."/>
            <person name="Yuan D."/>
            <person name="Miao W."/>
        </authorList>
    </citation>
    <scope>NUCLEOTIDE SEQUENCE [LARGE SCALE GENOMIC DNA]</scope>
    <source>
        <strain evidence="1">36N120E</strain>
    </source>
</reference>
<accession>A0A0V0R2F5</accession>
<proteinExistence type="predicted"/>
<dbReference type="Proteomes" id="UP000054937">
    <property type="component" value="Unassembled WGS sequence"/>
</dbReference>
<dbReference type="SUPFAM" id="SSF81301">
    <property type="entry name" value="Nucleotidyltransferase"/>
    <property type="match status" value="1"/>
</dbReference>
<comment type="caution">
    <text evidence="1">The sequence shown here is derived from an EMBL/GenBank/DDBJ whole genome shotgun (WGS) entry which is preliminary data.</text>
</comment>
<dbReference type="InterPro" id="IPR007344">
    <property type="entry name" value="GrpB/CoaE"/>
</dbReference>
<dbReference type="Gene3D" id="3.30.460.10">
    <property type="entry name" value="Beta Polymerase, domain 2"/>
    <property type="match status" value="1"/>
</dbReference>
<dbReference type="AlphaFoldDB" id="A0A0V0R2F5"/>
<dbReference type="OrthoDB" id="630895at2759"/>
<organism evidence="1 2">
    <name type="scientific">Pseudocohnilembus persalinus</name>
    <name type="common">Ciliate</name>
    <dbReference type="NCBI Taxonomy" id="266149"/>
    <lineage>
        <taxon>Eukaryota</taxon>
        <taxon>Sar</taxon>
        <taxon>Alveolata</taxon>
        <taxon>Ciliophora</taxon>
        <taxon>Intramacronucleata</taxon>
        <taxon>Oligohymenophorea</taxon>
        <taxon>Scuticociliatia</taxon>
        <taxon>Philasterida</taxon>
        <taxon>Pseudocohnilembidae</taxon>
        <taxon>Pseudocohnilembus</taxon>
    </lineage>
</organism>
<evidence type="ECO:0000313" key="2">
    <source>
        <dbReference type="Proteomes" id="UP000054937"/>
    </source>
</evidence>
<evidence type="ECO:0000313" key="1">
    <source>
        <dbReference type="EMBL" id="KRX08697.1"/>
    </source>
</evidence>
<dbReference type="PANTHER" id="PTHR34822">
    <property type="entry name" value="GRPB DOMAIN PROTEIN (AFU_ORTHOLOGUE AFUA_1G01530)"/>
    <property type="match status" value="1"/>
</dbReference>
<dbReference type="PANTHER" id="PTHR34822:SF1">
    <property type="entry name" value="GRPB FAMILY PROTEIN"/>
    <property type="match status" value="1"/>
</dbReference>